<keyword evidence="3" id="KW-1185">Reference proteome</keyword>
<name>A0A923KX61_9FIRM</name>
<dbReference type="Proteomes" id="UP000616595">
    <property type="component" value="Unassembled WGS sequence"/>
</dbReference>
<feature type="region of interest" description="Disordered" evidence="1">
    <location>
        <begin position="375"/>
        <end position="396"/>
    </location>
</feature>
<reference evidence="2" key="2">
    <citation type="submission" date="2020-10" db="EMBL/GenBank/DDBJ databases">
        <title>Comparative genomics of the Acetobacterium genus.</title>
        <authorList>
            <person name="Marshall C."/>
            <person name="May H."/>
            <person name="Norman S."/>
        </authorList>
    </citation>
    <scope>NUCLEOTIDE SEQUENCE</scope>
    <source>
        <strain evidence="2">DER-2019</strain>
    </source>
</reference>
<accession>A0A923KX61</accession>
<evidence type="ECO:0000256" key="1">
    <source>
        <dbReference type="SAM" id="MobiDB-lite"/>
    </source>
</evidence>
<dbReference type="OrthoDB" id="2066879at2"/>
<organism evidence="2 3">
    <name type="scientific">Acetobacterium paludosum</name>
    <dbReference type="NCBI Taxonomy" id="52693"/>
    <lineage>
        <taxon>Bacteria</taxon>
        <taxon>Bacillati</taxon>
        <taxon>Bacillota</taxon>
        <taxon>Clostridia</taxon>
        <taxon>Eubacteriales</taxon>
        <taxon>Eubacteriaceae</taxon>
        <taxon>Acetobacterium</taxon>
    </lineage>
</organism>
<evidence type="ECO:0000313" key="3">
    <source>
        <dbReference type="Proteomes" id="UP000616595"/>
    </source>
</evidence>
<evidence type="ECO:0000313" key="2">
    <source>
        <dbReference type="EMBL" id="MBC3887976.1"/>
    </source>
</evidence>
<dbReference type="EMBL" id="WJBD01000006">
    <property type="protein sequence ID" value="MBC3887976.1"/>
    <property type="molecule type" value="Genomic_DNA"/>
</dbReference>
<dbReference type="AlphaFoldDB" id="A0A923KX61"/>
<proteinExistence type="predicted"/>
<dbReference type="RefSeq" id="WP_148566200.1">
    <property type="nucleotide sequence ID" value="NZ_RXYA01000003.1"/>
</dbReference>
<gene>
    <name evidence="2" type="ORF">GH810_06590</name>
</gene>
<feature type="compositionally biased region" description="Polar residues" evidence="1">
    <location>
        <begin position="382"/>
        <end position="396"/>
    </location>
</feature>
<sequence>MEMNKTQIEMRAIMLLEDSLTRSQYIIPEIPKNDKTPSWDGNIFIYNQPGTKKKDLIGKIDVQVKGHYNKKSFKDRITYPVNVFDLRNYLNDSGVIYFVIYMKNFDDYKIYYNTLLPFDLTCLLKEAKDQKSKTIELIAFPTDELEIRDVFTNFIRNRDLQGAIDHRYLSLEDVENSNLPIMSFHFGFSGPGLEKSSPIEYTLNHPTYIYFKPSEYEVFFPIEKVTFDSVMETLIKDIKVNEDVMYTEYNVFHTKKGKTLRIGKGIEIDFKSKKITLKIRGSLPERIRDIEFYLAMIEKKRITIGEMWLPINEANVDDEAIKKIYSTQNSLLKIKELFELLEIKEELNFSFISDEGNENLKTLIKTFIDNEPVSLDSRKQSSKTSNFPPQTIQHMS</sequence>
<comment type="caution">
    <text evidence="2">The sequence shown here is derived from an EMBL/GenBank/DDBJ whole genome shotgun (WGS) entry which is preliminary data.</text>
</comment>
<reference evidence="2" key="1">
    <citation type="submission" date="2019-10" db="EMBL/GenBank/DDBJ databases">
        <authorList>
            <person name="Ross D.E."/>
            <person name="Gulliver D."/>
        </authorList>
    </citation>
    <scope>NUCLEOTIDE SEQUENCE</scope>
    <source>
        <strain evidence="2">DER-2019</strain>
    </source>
</reference>
<protein>
    <submittedName>
        <fullName evidence="2">DUF4365 domain-containing protein</fullName>
    </submittedName>
</protein>